<dbReference type="NCBIfam" id="NF045542">
    <property type="entry name" value="Clp_rel_HeadMat"/>
    <property type="match status" value="1"/>
</dbReference>
<dbReference type="Gene3D" id="3.90.226.10">
    <property type="entry name" value="2-enoyl-CoA Hydratase, Chain A, domain 1"/>
    <property type="match status" value="1"/>
</dbReference>
<dbReference type="SUPFAM" id="SSF52096">
    <property type="entry name" value="ClpP/crotonase"/>
    <property type="match status" value="1"/>
</dbReference>
<dbReference type="PANTHER" id="PTHR10381:SF70">
    <property type="entry name" value="ATP-DEPENDENT CLP PROTEASE PROTEOLYTIC SUBUNIT"/>
    <property type="match status" value="1"/>
</dbReference>
<dbReference type="InterPro" id="IPR023562">
    <property type="entry name" value="ClpP/TepA"/>
</dbReference>
<dbReference type="GO" id="GO:0004176">
    <property type="term" value="F:ATP-dependent peptidase activity"/>
    <property type="evidence" value="ECO:0007669"/>
    <property type="project" value="InterPro"/>
</dbReference>
<accession>A0A8S5N6N2</accession>
<protein>
    <submittedName>
        <fullName evidence="5">ATP dependent Clp protease</fullName>
    </submittedName>
</protein>
<sequence>MDAKKYYSLESKNDVADLYIFGDITSWPWLESDVSASGIVNELQSLDAKEINVHINSYGGEVAEGLAIYNTLKNSDMKVTTICDGFACSAASVIFMAGDERIINEASLLMIHNAWTYANGNATELRKAAEDLDKITQASVNAYVSRAVISEDEIKNLMDNETWITAQEAVEYGFATKTEKSDDGGIKQSAFANIRSAILKKPENVKPVEIAMQLDDEAIAEVIAERVVNLLQKKEVPAEPKEPANSSTGWSAFFE</sequence>
<reference evidence="5" key="1">
    <citation type="journal article" date="2021" name="Proc. Natl. Acad. Sci. U.S.A.">
        <title>A Catalog of Tens of Thousands of Viruses from Human Metagenomes Reveals Hidden Associations with Chronic Diseases.</title>
        <authorList>
            <person name="Tisza M.J."/>
            <person name="Buck C.B."/>
        </authorList>
    </citation>
    <scope>NUCLEOTIDE SEQUENCE</scope>
    <source>
        <strain evidence="5">CtRlj31</strain>
    </source>
</reference>
<proteinExistence type="inferred from homology"/>
<name>A0A8S5N6N2_9CAUD</name>
<dbReference type="GO" id="GO:0006515">
    <property type="term" value="P:protein quality control for misfolded or incompletely synthesized proteins"/>
    <property type="evidence" value="ECO:0007669"/>
    <property type="project" value="TreeGrafter"/>
</dbReference>
<feature type="region of interest" description="Disordered" evidence="4">
    <location>
        <begin position="236"/>
        <end position="255"/>
    </location>
</feature>
<keyword evidence="2" id="KW-0963">Cytoplasm</keyword>
<evidence type="ECO:0000313" key="5">
    <source>
        <dbReference type="EMBL" id="DAD90286.1"/>
    </source>
</evidence>
<dbReference type="InterPro" id="IPR029045">
    <property type="entry name" value="ClpP/crotonase-like_dom_sf"/>
</dbReference>
<keyword evidence="5" id="KW-0645">Protease</keyword>
<organism evidence="5">
    <name type="scientific">Siphoviridae sp. ctRlj31</name>
    <dbReference type="NCBI Taxonomy" id="2826338"/>
    <lineage>
        <taxon>Viruses</taxon>
        <taxon>Duplodnaviria</taxon>
        <taxon>Heunggongvirae</taxon>
        <taxon>Uroviricota</taxon>
        <taxon>Caudoviricetes</taxon>
    </lineage>
</organism>
<evidence type="ECO:0000256" key="2">
    <source>
        <dbReference type="ARBA" id="ARBA00022490"/>
    </source>
</evidence>
<comment type="similarity">
    <text evidence="1">Belongs to the peptidase S14 family.</text>
</comment>
<evidence type="ECO:0000256" key="4">
    <source>
        <dbReference type="SAM" id="MobiDB-lite"/>
    </source>
</evidence>
<dbReference type="GO" id="GO:0051117">
    <property type="term" value="F:ATPase binding"/>
    <property type="evidence" value="ECO:0007669"/>
    <property type="project" value="TreeGrafter"/>
</dbReference>
<dbReference type="InterPro" id="IPR001907">
    <property type="entry name" value="ClpP"/>
</dbReference>
<dbReference type="GO" id="GO:0009368">
    <property type="term" value="C:endopeptidase Clp complex"/>
    <property type="evidence" value="ECO:0007669"/>
    <property type="project" value="TreeGrafter"/>
</dbReference>
<dbReference type="GO" id="GO:0004252">
    <property type="term" value="F:serine-type endopeptidase activity"/>
    <property type="evidence" value="ECO:0007669"/>
    <property type="project" value="InterPro"/>
</dbReference>
<dbReference type="Pfam" id="PF00574">
    <property type="entry name" value="CLP_protease"/>
    <property type="match status" value="1"/>
</dbReference>
<evidence type="ECO:0000256" key="1">
    <source>
        <dbReference type="ARBA" id="ARBA00007039"/>
    </source>
</evidence>
<dbReference type="CDD" id="cd07016">
    <property type="entry name" value="S14_ClpP_1"/>
    <property type="match status" value="1"/>
</dbReference>
<dbReference type="EMBL" id="BK015081">
    <property type="protein sequence ID" value="DAD90286.1"/>
    <property type="molecule type" value="Genomic_DNA"/>
</dbReference>
<feature type="compositionally biased region" description="Polar residues" evidence="4">
    <location>
        <begin position="244"/>
        <end position="255"/>
    </location>
</feature>
<evidence type="ECO:0000256" key="3">
    <source>
        <dbReference type="ARBA" id="ARBA00022801"/>
    </source>
</evidence>
<dbReference type="PRINTS" id="PR00127">
    <property type="entry name" value="CLPPROTEASEP"/>
</dbReference>
<keyword evidence="3" id="KW-0378">Hydrolase</keyword>
<dbReference type="PANTHER" id="PTHR10381">
    <property type="entry name" value="ATP-DEPENDENT CLP PROTEASE PROTEOLYTIC SUBUNIT"/>
    <property type="match status" value="1"/>
</dbReference>